<evidence type="ECO:0000313" key="2">
    <source>
        <dbReference type="Proteomes" id="UP001320272"/>
    </source>
</evidence>
<dbReference type="EMBL" id="JABFTV010000005">
    <property type="protein sequence ID" value="MCE8024854.1"/>
    <property type="molecule type" value="Genomic_DNA"/>
</dbReference>
<keyword evidence="2" id="KW-1185">Reference proteome</keyword>
<reference evidence="1 2" key="1">
    <citation type="journal article" date="2021" name="Front. Microbiol.">
        <title>Aerobic Denitrification and Heterotrophic Sulfur Oxidation in the Genus Halomonas Revealed by Six Novel Species Characterizations and Genome-Based Analysis.</title>
        <authorList>
            <person name="Wang L."/>
            <person name="Shao Z."/>
        </authorList>
    </citation>
    <scope>NUCLEOTIDE SEQUENCE [LARGE SCALE GENOMIC DNA]</scope>
    <source>
        <strain evidence="1 2">MCCC 1A11058</strain>
    </source>
</reference>
<sequence>MLYSDYVERNFMLLTGVEPRKGDVERTSEVLARVLGAIDYSCCSVAGEDAEEAGDFDRLIEESKVHGGRNE</sequence>
<gene>
    <name evidence="1" type="ORF">HOP59_11990</name>
</gene>
<comment type="caution">
    <text evidence="1">The sequence shown here is derived from an EMBL/GenBank/DDBJ whole genome shotgun (WGS) entry which is preliminary data.</text>
</comment>
<dbReference type="Proteomes" id="UP001320272">
    <property type="component" value="Unassembled WGS sequence"/>
</dbReference>
<protein>
    <submittedName>
        <fullName evidence="1">Uncharacterized protein</fullName>
    </submittedName>
</protein>
<name>A0ABS9ASY8_9GAMM</name>
<accession>A0ABS9ASY8</accession>
<dbReference type="RefSeq" id="WP_141638618.1">
    <property type="nucleotide sequence ID" value="NZ_JABFTV010000005.1"/>
</dbReference>
<evidence type="ECO:0000313" key="1">
    <source>
        <dbReference type="EMBL" id="MCE8024854.1"/>
    </source>
</evidence>
<proteinExistence type="predicted"/>
<organism evidence="1 2">
    <name type="scientific">Billgrantia aerodenitrificans</name>
    <dbReference type="NCBI Taxonomy" id="2733483"/>
    <lineage>
        <taxon>Bacteria</taxon>
        <taxon>Pseudomonadati</taxon>
        <taxon>Pseudomonadota</taxon>
        <taxon>Gammaproteobacteria</taxon>
        <taxon>Oceanospirillales</taxon>
        <taxon>Halomonadaceae</taxon>
        <taxon>Billgrantia</taxon>
    </lineage>
</organism>